<evidence type="ECO:0000313" key="2">
    <source>
        <dbReference type="EMBL" id="CAD8666392.1"/>
    </source>
</evidence>
<evidence type="ECO:0000256" key="1">
    <source>
        <dbReference type="SAM" id="MobiDB-lite"/>
    </source>
</evidence>
<name>A0A7S0R3W0_9CHLO</name>
<accession>A0A7S0R3W0</accession>
<reference evidence="2" key="1">
    <citation type="submission" date="2021-01" db="EMBL/GenBank/DDBJ databases">
        <authorList>
            <person name="Corre E."/>
            <person name="Pelletier E."/>
            <person name="Niang G."/>
            <person name="Scheremetjew M."/>
            <person name="Finn R."/>
            <person name="Kale V."/>
            <person name="Holt S."/>
            <person name="Cochrane G."/>
            <person name="Meng A."/>
            <person name="Brown T."/>
            <person name="Cohen L."/>
        </authorList>
    </citation>
    <scope>NUCLEOTIDE SEQUENCE</scope>
    <source>
        <strain evidence="2">SAG 11-49</strain>
    </source>
</reference>
<feature type="compositionally biased region" description="Low complexity" evidence="1">
    <location>
        <begin position="77"/>
        <end position="87"/>
    </location>
</feature>
<organism evidence="2">
    <name type="scientific">Chlamydomonas leiostraca</name>
    <dbReference type="NCBI Taxonomy" id="1034604"/>
    <lineage>
        <taxon>Eukaryota</taxon>
        <taxon>Viridiplantae</taxon>
        <taxon>Chlorophyta</taxon>
        <taxon>core chlorophytes</taxon>
        <taxon>Chlorophyceae</taxon>
        <taxon>CS clade</taxon>
        <taxon>Chlamydomonadales</taxon>
        <taxon>Chlamydomonadaceae</taxon>
        <taxon>Chlamydomonas</taxon>
    </lineage>
</organism>
<dbReference type="EMBL" id="HBFB01003665">
    <property type="protein sequence ID" value="CAD8666392.1"/>
    <property type="molecule type" value="Transcribed_RNA"/>
</dbReference>
<protein>
    <submittedName>
        <fullName evidence="2">Uncharacterized protein</fullName>
    </submittedName>
</protein>
<gene>
    <name evidence="2" type="ORF">CLEI1391_LOCUS1924</name>
</gene>
<feature type="region of interest" description="Disordered" evidence="1">
    <location>
        <begin position="61"/>
        <end position="102"/>
    </location>
</feature>
<feature type="compositionally biased region" description="Acidic residues" evidence="1">
    <location>
        <begin position="92"/>
        <end position="102"/>
    </location>
</feature>
<dbReference type="AlphaFoldDB" id="A0A7S0R3W0"/>
<proteinExistence type="predicted"/>
<sequence length="102" mass="10343">MPLSVKYGLDQHAPNLALLGGDAVCGQRTLIVEFEGIYEFEIPKGVHPGVRLEGRLAAEGLQPSPAAAPSGGGDGAAGSAPSGALALPPLPDDGDEEIEELE</sequence>